<dbReference type="Proteomes" id="UP000028725">
    <property type="component" value="Unassembled WGS sequence"/>
</dbReference>
<gene>
    <name evidence="2" type="ORF">DB31_2449</name>
</gene>
<feature type="domain" description="DNA binding HTH" evidence="1">
    <location>
        <begin position="31"/>
        <end position="70"/>
    </location>
</feature>
<dbReference type="EMBL" id="JMCB01000015">
    <property type="protein sequence ID" value="KFE64036.1"/>
    <property type="molecule type" value="Genomic_DNA"/>
</dbReference>
<dbReference type="PRINTS" id="PR01590">
    <property type="entry name" value="HTHFIS"/>
</dbReference>
<name>A0A085W8M3_9BACT</name>
<dbReference type="Pfam" id="PF02954">
    <property type="entry name" value="HTH_8"/>
    <property type="match status" value="1"/>
</dbReference>
<dbReference type="InterPro" id="IPR009057">
    <property type="entry name" value="Homeodomain-like_sf"/>
</dbReference>
<reference evidence="2 3" key="1">
    <citation type="submission" date="2014-04" db="EMBL/GenBank/DDBJ databases">
        <title>Genome assembly of Hyalangium minutum DSM 14724.</title>
        <authorList>
            <person name="Sharma G."/>
            <person name="Subramanian S."/>
        </authorList>
    </citation>
    <scope>NUCLEOTIDE SEQUENCE [LARGE SCALE GENOMIC DNA]</scope>
    <source>
        <strain evidence="2 3">DSM 14724</strain>
    </source>
</reference>
<proteinExistence type="predicted"/>
<organism evidence="2 3">
    <name type="scientific">Hyalangium minutum</name>
    <dbReference type="NCBI Taxonomy" id="394096"/>
    <lineage>
        <taxon>Bacteria</taxon>
        <taxon>Pseudomonadati</taxon>
        <taxon>Myxococcota</taxon>
        <taxon>Myxococcia</taxon>
        <taxon>Myxococcales</taxon>
        <taxon>Cystobacterineae</taxon>
        <taxon>Archangiaceae</taxon>
        <taxon>Hyalangium</taxon>
    </lineage>
</organism>
<dbReference type="RefSeq" id="WP_240486994.1">
    <property type="nucleotide sequence ID" value="NZ_JMCB01000015.1"/>
</dbReference>
<dbReference type="Gene3D" id="1.10.10.60">
    <property type="entry name" value="Homeodomain-like"/>
    <property type="match status" value="1"/>
</dbReference>
<dbReference type="SUPFAM" id="SSF46689">
    <property type="entry name" value="Homeodomain-like"/>
    <property type="match status" value="1"/>
</dbReference>
<protein>
    <submittedName>
        <fullName evidence="2">Response regulator of zinc sigma-54-dependent two-component system</fullName>
    </submittedName>
</protein>
<dbReference type="AlphaFoldDB" id="A0A085W8M3"/>
<dbReference type="InterPro" id="IPR002197">
    <property type="entry name" value="HTH_Fis"/>
</dbReference>
<dbReference type="GO" id="GO:0043565">
    <property type="term" value="F:sequence-specific DNA binding"/>
    <property type="evidence" value="ECO:0007669"/>
    <property type="project" value="InterPro"/>
</dbReference>
<evidence type="ECO:0000259" key="1">
    <source>
        <dbReference type="Pfam" id="PF02954"/>
    </source>
</evidence>
<sequence length="77" mass="8857">MGPFCPLSMTPVPDTPPLELPKGVTLEQMLHQLERQLVESTLRRCHYHKDRAAKELGLGRSTLFKKLREWGVSQEED</sequence>
<accession>A0A085W8M3</accession>
<keyword evidence="3" id="KW-1185">Reference proteome</keyword>
<dbReference type="STRING" id="394096.DB31_2449"/>
<evidence type="ECO:0000313" key="2">
    <source>
        <dbReference type="EMBL" id="KFE64036.1"/>
    </source>
</evidence>
<comment type="caution">
    <text evidence="2">The sequence shown here is derived from an EMBL/GenBank/DDBJ whole genome shotgun (WGS) entry which is preliminary data.</text>
</comment>
<evidence type="ECO:0000313" key="3">
    <source>
        <dbReference type="Proteomes" id="UP000028725"/>
    </source>
</evidence>